<evidence type="ECO:0000313" key="5">
    <source>
        <dbReference type="Proteomes" id="UP001154078"/>
    </source>
</evidence>
<gene>
    <name evidence="4" type="ORF">MELIAE_LOCUS11307</name>
</gene>
<accession>A0A9P0BBL4</accession>
<dbReference type="GO" id="GO:0003723">
    <property type="term" value="F:RNA binding"/>
    <property type="evidence" value="ECO:0007669"/>
    <property type="project" value="InterPro"/>
</dbReference>
<evidence type="ECO:0000259" key="3">
    <source>
        <dbReference type="Pfam" id="PF00849"/>
    </source>
</evidence>
<organism evidence="4 5">
    <name type="scientific">Brassicogethes aeneus</name>
    <name type="common">Rape pollen beetle</name>
    <name type="synonym">Meligethes aeneus</name>
    <dbReference type="NCBI Taxonomy" id="1431903"/>
    <lineage>
        <taxon>Eukaryota</taxon>
        <taxon>Metazoa</taxon>
        <taxon>Ecdysozoa</taxon>
        <taxon>Arthropoda</taxon>
        <taxon>Hexapoda</taxon>
        <taxon>Insecta</taxon>
        <taxon>Pterygota</taxon>
        <taxon>Neoptera</taxon>
        <taxon>Endopterygota</taxon>
        <taxon>Coleoptera</taxon>
        <taxon>Polyphaga</taxon>
        <taxon>Cucujiformia</taxon>
        <taxon>Nitidulidae</taxon>
        <taxon>Meligethinae</taxon>
        <taxon>Brassicogethes</taxon>
    </lineage>
</organism>
<evidence type="ECO:0000256" key="1">
    <source>
        <dbReference type="ARBA" id="ARBA00010876"/>
    </source>
</evidence>
<sequence length="394" mass="45036">MFILIILFNIVRHYFKGFNKPKTKLVYKNSNFLIIDKAYDLKINSNNKLEETLQTYLKRNFTNLANKNLKHEYYFVHRLDFATSGIMCIPKNKNACKIVAEAFSQRLTKKYYLALVRGIVSQEIVDINRAIGQDLRYRDIEKMCTINTSTCLKPREARTVFIVLEYGLFGNYPCTKILIRPITGRRHQIRVHCSHLGHTIVGDYTYSNKKDVEPYRMFLNSTRLCFPFNEESYDFSMKDVFNKDWQNIKTLNVFNDCAFRKLDSALVVAVVSSATLGEVHTEKQSTALSADGSNWSLYNVAALTTAVIAVSVGLAGLISLFLPVTAYKLCLMLGGCQDTMDRYVDRFIADGSGYNAKRGKRSLEYVAPILNTLAAAYDKYADNDLKKKSNTLRF</sequence>
<dbReference type="Gene3D" id="3.30.2350.10">
    <property type="entry name" value="Pseudouridine synthase"/>
    <property type="match status" value="1"/>
</dbReference>
<dbReference type="InterPro" id="IPR050188">
    <property type="entry name" value="RluA_PseudoU_synthase"/>
</dbReference>
<dbReference type="GO" id="GO:0000455">
    <property type="term" value="P:enzyme-directed rRNA pseudouridine synthesis"/>
    <property type="evidence" value="ECO:0007669"/>
    <property type="project" value="TreeGrafter"/>
</dbReference>
<keyword evidence="2" id="KW-1133">Transmembrane helix</keyword>
<evidence type="ECO:0000256" key="2">
    <source>
        <dbReference type="SAM" id="Phobius"/>
    </source>
</evidence>
<dbReference type="Pfam" id="PF00849">
    <property type="entry name" value="PseudoU_synth_2"/>
    <property type="match status" value="1"/>
</dbReference>
<reference evidence="4" key="1">
    <citation type="submission" date="2021-12" db="EMBL/GenBank/DDBJ databases">
        <authorList>
            <person name="King R."/>
        </authorList>
    </citation>
    <scope>NUCLEOTIDE SEQUENCE</scope>
</reference>
<dbReference type="InterPro" id="IPR020103">
    <property type="entry name" value="PsdUridine_synth_cat_dom_sf"/>
</dbReference>
<dbReference type="InterPro" id="IPR006145">
    <property type="entry name" value="PsdUridine_synth_RsuA/RluA"/>
</dbReference>
<evidence type="ECO:0000313" key="4">
    <source>
        <dbReference type="EMBL" id="CAH0562083.1"/>
    </source>
</evidence>
<dbReference type="Proteomes" id="UP001154078">
    <property type="component" value="Chromosome 8"/>
</dbReference>
<keyword evidence="5" id="KW-1185">Reference proteome</keyword>
<comment type="similarity">
    <text evidence="1">Belongs to the pseudouridine synthase RluA family.</text>
</comment>
<dbReference type="EMBL" id="OV121139">
    <property type="protein sequence ID" value="CAH0562083.1"/>
    <property type="molecule type" value="Genomic_DNA"/>
</dbReference>
<keyword evidence="2" id="KW-0812">Transmembrane</keyword>
<proteinExistence type="inferred from homology"/>
<keyword evidence="2" id="KW-0472">Membrane</keyword>
<dbReference type="CDD" id="cd02869">
    <property type="entry name" value="PseudoU_synth_RluA_like"/>
    <property type="match status" value="1"/>
</dbReference>
<dbReference type="SUPFAM" id="SSF55120">
    <property type="entry name" value="Pseudouridine synthase"/>
    <property type="match status" value="1"/>
</dbReference>
<name>A0A9P0BBL4_BRAAE</name>
<dbReference type="GO" id="GO:0009982">
    <property type="term" value="F:pseudouridine synthase activity"/>
    <property type="evidence" value="ECO:0007669"/>
    <property type="project" value="InterPro"/>
</dbReference>
<dbReference type="PANTHER" id="PTHR21600">
    <property type="entry name" value="MITOCHONDRIAL RNA PSEUDOURIDINE SYNTHASE"/>
    <property type="match status" value="1"/>
</dbReference>
<dbReference type="OrthoDB" id="418349at2759"/>
<feature type="domain" description="Pseudouridine synthase RsuA/RluA-like" evidence="3">
    <location>
        <begin position="31"/>
        <end position="195"/>
    </location>
</feature>
<dbReference type="AlphaFoldDB" id="A0A9P0BBL4"/>
<protein>
    <recommendedName>
        <fullName evidence="3">Pseudouridine synthase RsuA/RluA-like domain-containing protein</fullName>
    </recommendedName>
</protein>
<dbReference type="PANTHER" id="PTHR21600:SF87">
    <property type="entry name" value="RNA PSEUDOURIDYLATE SYNTHASE DOMAIN-CONTAINING PROTEIN 1"/>
    <property type="match status" value="1"/>
</dbReference>
<feature type="transmembrane region" description="Helical" evidence="2">
    <location>
        <begin position="295"/>
        <end position="322"/>
    </location>
</feature>